<keyword evidence="4" id="KW-1185">Reference proteome</keyword>
<dbReference type="InterPro" id="IPR001509">
    <property type="entry name" value="Epimerase_deHydtase"/>
</dbReference>
<accession>A0A974WFE7</accession>
<reference evidence="3" key="1">
    <citation type="submission" date="2021-02" db="EMBL/GenBank/DDBJ databases">
        <title>Fulvivirga sp. S481 isolated from sea water.</title>
        <authorList>
            <person name="Bae S.S."/>
            <person name="Baek K."/>
        </authorList>
    </citation>
    <scope>NUCLEOTIDE SEQUENCE</scope>
    <source>
        <strain evidence="3">S481</strain>
    </source>
</reference>
<dbReference type="Gene3D" id="3.40.50.720">
    <property type="entry name" value="NAD(P)-binding Rossmann-like Domain"/>
    <property type="match status" value="1"/>
</dbReference>
<evidence type="ECO:0000256" key="1">
    <source>
        <dbReference type="ARBA" id="ARBA00007637"/>
    </source>
</evidence>
<sequence>MDKILVIGALGQLGSELSLALRDIYGRDNVVITDIKEPSGKLADGPSEILNAMDREKLFELADKHQITQVYHLAAILSAKGESDPKFAWQLNMDSLIHVLDLAKEKNLKRIYWPSSIAVFGPSTPVDNTPQNTIMDPNTIYGISKLAGERWCEYYHNKYGVDVRSLRYPGLIGHKAKPGGGTTDYAVDIYYKALEEGKYECFLSENTYLPMMYMDDAVKATIDLMQAEESDVKVRSSYNISAISFSPKEIAESIKKEMPEFEISYSPDFRQKIADSWPNSIDDSSARNDWGWSHQFDLDKMTSEILTGLKPLLNNQTS</sequence>
<protein>
    <submittedName>
        <fullName evidence="3">NAD-dependent epimerase/dehydratase family protein</fullName>
    </submittedName>
</protein>
<dbReference type="InterPro" id="IPR036291">
    <property type="entry name" value="NAD(P)-bd_dom_sf"/>
</dbReference>
<dbReference type="InterPro" id="IPR051225">
    <property type="entry name" value="NAD(P)_epim/dehydratase"/>
</dbReference>
<proteinExistence type="inferred from homology"/>
<evidence type="ECO:0000313" key="4">
    <source>
        <dbReference type="Proteomes" id="UP000662783"/>
    </source>
</evidence>
<name>A0A974WFE7_9BACT</name>
<dbReference type="Pfam" id="PF01370">
    <property type="entry name" value="Epimerase"/>
    <property type="match status" value="1"/>
</dbReference>
<dbReference type="RefSeq" id="WP_205721995.1">
    <property type="nucleotide sequence ID" value="NZ_CP070608.1"/>
</dbReference>
<dbReference type="AlphaFoldDB" id="A0A974WFE7"/>
<evidence type="ECO:0000259" key="2">
    <source>
        <dbReference type="Pfam" id="PF01370"/>
    </source>
</evidence>
<organism evidence="3 4">
    <name type="scientific">Fulvivirga lutea</name>
    <dbReference type="NCBI Taxonomy" id="2810512"/>
    <lineage>
        <taxon>Bacteria</taxon>
        <taxon>Pseudomonadati</taxon>
        <taxon>Bacteroidota</taxon>
        <taxon>Cytophagia</taxon>
        <taxon>Cytophagales</taxon>
        <taxon>Fulvivirgaceae</taxon>
        <taxon>Fulvivirga</taxon>
    </lineage>
</organism>
<feature type="domain" description="NAD-dependent epimerase/dehydratase" evidence="2">
    <location>
        <begin position="4"/>
        <end position="240"/>
    </location>
</feature>
<gene>
    <name evidence="3" type="ORF">JR347_18195</name>
</gene>
<comment type="similarity">
    <text evidence="1">Belongs to the NAD(P)-dependent epimerase/dehydratase family.</text>
</comment>
<dbReference type="PANTHER" id="PTHR42687">
    <property type="entry name" value="L-THREONINE 3-DEHYDROGENASE"/>
    <property type="match status" value="1"/>
</dbReference>
<dbReference type="Proteomes" id="UP000662783">
    <property type="component" value="Chromosome"/>
</dbReference>
<dbReference type="FunFam" id="3.40.50.720:FF:000077">
    <property type="entry name" value="L-threonine 3-dehydrogenase, mitochondrial"/>
    <property type="match status" value="1"/>
</dbReference>
<dbReference type="GO" id="GO:0006567">
    <property type="term" value="P:L-threonine catabolic process"/>
    <property type="evidence" value="ECO:0007669"/>
    <property type="project" value="TreeGrafter"/>
</dbReference>
<dbReference type="KEGG" id="fuv:JR347_18195"/>
<dbReference type="PANTHER" id="PTHR42687:SF1">
    <property type="entry name" value="L-THREONINE 3-DEHYDROGENASE, MITOCHONDRIAL"/>
    <property type="match status" value="1"/>
</dbReference>
<evidence type="ECO:0000313" key="3">
    <source>
        <dbReference type="EMBL" id="QSE97484.1"/>
    </source>
</evidence>
<dbReference type="GO" id="GO:0008743">
    <property type="term" value="F:L-threonine 3-dehydrogenase activity"/>
    <property type="evidence" value="ECO:0007669"/>
    <property type="project" value="TreeGrafter"/>
</dbReference>
<dbReference type="EMBL" id="CP070608">
    <property type="protein sequence ID" value="QSE97484.1"/>
    <property type="molecule type" value="Genomic_DNA"/>
</dbReference>
<dbReference type="SUPFAM" id="SSF51735">
    <property type="entry name" value="NAD(P)-binding Rossmann-fold domains"/>
    <property type="match status" value="1"/>
</dbReference>